<evidence type="ECO:0000256" key="2">
    <source>
        <dbReference type="ARBA" id="ARBA00022729"/>
    </source>
</evidence>
<evidence type="ECO:0000313" key="5">
    <source>
        <dbReference type="EMBL" id="UUF08949.1"/>
    </source>
</evidence>
<keyword evidence="2" id="KW-0732">Signal</keyword>
<sequence>MKVKNLLSMILVAGMMLVGCQNDGQDVDQSTENPQPDQAVQEETLVEEVKVVSATVSATNVLAKLDAEVVGVPTTTQTLPAQYADLPEVGQAMSPDLEIVASLEPDLFIMDSNFQASVEESLSQYGLNTFFFETGSYSDFVNSIKQLGVEINREDEAKKLVSEIEASVTKALEKKGDQSPTVAVIFGAGENFMLATDTSYLGDLVKTLGATNITSKLDGDMSSGYVQFSLEQILAENPDYVLRFAHGNIEQTKKMFDEAFDANDAYQELDAVKSGKVYDLDPSVFNVSANLEITTAIETLGEIFYGN</sequence>
<dbReference type="InterPro" id="IPR054828">
    <property type="entry name" value="Vit_B12_bind_prot"/>
</dbReference>
<dbReference type="NCBIfam" id="NF038402">
    <property type="entry name" value="TroA_like"/>
    <property type="match status" value="1"/>
</dbReference>
<evidence type="ECO:0000259" key="3">
    <source>
        <dbReference type="PROSITE" id="PS50983"/>
    </source>
</evidence>
<evidence type="ECO:0000313" key="7">
    <source>
        <dbReference type="Proteomes" id="UP001058072"/>
    </source>
</evidence>
<keyword evidence="6" id="KW-1185">Reference proteome</keyword>
<protein>
    <submittedName>
        <fullName evidence="5">ABC transporter substrate-binding protein</fullName>
    </submittedName>
</protein>
<organism evidence="5 7">
    <name type="scientific">Turicibacter bilis</name>
    <dbReference type="NCBI Taxonomy" id="2735723"/>
    <lineage>
        <taxon>Bacteria</taxon>
        <taxon>Bacillati</taxon>
        <taxon>Bacillota</taxon>
        <taxon>Erysipelotrichia</taxon>
        <taxon>Erysipelotrichales</taxon>
        <taxon>Turicibacteraceae</taxon>
        <taxon>Turicibacter</taxon>
    </lineage>
</organism>
<evidence type="ECO:0000256" key="1">
    <source>
        <dbReference type="ARBA" id="ARBA00008814"/>
    </source>
</evidence>
<dbReference type="SUPFAM" id="SSF53807">
    <property type="entry name" value="Helical backbone' metal receptor"/>
    <property type="match status" value="1"/>
</dbReference>
<evidence type="ECO:0000313" key="4">
    <source>
        <dbReference type="EMBL" id="UUF05594.1"/>
    </source>
</evidence>
<dbReference type="PANTHER" id="PTHR30535">
    <property type="entry name" value="VITAMIN B12-BINDING PROTEIN"/>
    <property type="match status" value="1"/>
</dbReference>
<comment type="similarity">
    <text evidence="1">Belongs to the bacterial solute-binding protein 8 family.</text>
</comment>
<name>A0A9Q9CM04_9FIRM</name>
<feature type="domain" description="Fe/B12 periplasmic-binding" evidence="3">
    <location>
        <begin position="50"/>
        <end position="307"/>
    </location>
</feature>
<dbReference type="InterPro" id="IPR050902">
    <property type="entry name" value="ABC_Transporter_SBP"/>
</dbReference>
<dbReference type="Proteomes" id="UP001058016">
    <property type="component" value="Chromosome"/>
</dbReference>
<accession>A0A9Q9CM04</accession>
<dbReference type="RefSeq" id="WP_212725042.1">
    <property type="nucleotide sequence ID" value="NZ_CP071249.1"/>
</dbReference>
<proteinExistence type="inferred from homology"/>
<dbReference type="EMBL" id="CP071249">
    <property type="protein sequence ID" value="UUF05594.1"/>
    <property type="molecule type" value="Genomic_DNA"/>
</dbReference>
<dbReference type="Gene3D" id="3.40.50.1980">
    <property type="entry name" value="Nitrogenase molybdenum iron protein domain"/>
    <property type="match status" value="2"/>
</dbReference>
<dbReference type="InterPro" id="IPR002491">
    <property type="entry name" value="ABC_transptr_periplasmic_BD"/>
</dbReference>
<dbReference type="GO" id="GO:0071281">
    <property type="term" value="P:cellular response to iron ion"/>
    <property type="evidence" value="ECO:0007669"/>
    <property type="project" value="TreeGrafter"/>
</dbReference>
<reference evidence="5 6" key="1">
    <citation type="submission" date="2021-03" db="EMBL/GenBank/DDBJ databases">
        <title>Comparative Genomics and Metabolomics in the genus Turicibacter.</title>
        <authorList>
            <person name="Maki J."/>
            <person name="Looft T."/>
        </authorList>
    </citation>
    <scope>NUCLEOTIDE SEQUENCE</scope>
    <source>
        <strain evidence="5">ISU324</strain>
        <strain evidence="4 6">MMM721</strain>
    </source>
</reference>
<dbReference type="PROSITE" id="PS51257">
    <property type="entry name" value="PROKAR_LIPOPROTEIN"/>
    <property type="match status" value="1"/>
</dbReference>
<evidence type="ECO:0000313" key="6">
    <source>
        <dbReference type="Proteomes" id="UP001058016"/>
    </source>
</evidence>
<dbReference type="AlphaFoldDB" id="A0A9Q9CM04"/>
<dbReference type="PANTHER" id="PTHR30535:SF36">
    <property type="entry name" value="HIGH-AFFINITY HEME UPTAKE SYSTEM PROTEIN ISDE"/>
    <property type="match status" value="1"/>
</dbReference>
<gene>
    <name evidence="4" type="ORF">J0J69_11095</name>
    <name evidence="5" type="ORF">J0J70_02770</name>
</gene>
<dbReference type="EMBL" id="CP071250">
    <property type="protein sequence ID" value="UUF08949.1"/>
    <property type="molecule type" value="Genomic_DNA"/>
</dbReference>
<dbReference type="PROSITE" id="PS50983">
    <property type="entry name" value="FE_B12_PBP"/>
    <property type="match status" value="1"/>
</dbReference>
<dbReference type="Proteomes" id="UP001058072">
    <property type="component" value="Chromosome"/>
</dbReference>
<dbReference type="Pfam" id="PF01497">
    <property type="entry name" value="Peripla_BP_2"/>
    <property type="match status" value="1"/>
</dbReference>